<dbReference type="Proteomes" id="UP001141552">
    <property type="component" value="Unassembled WGS sequence"/>
</dbReference>
<evidence type="ECO:0000256" key="1">
    <source>
        <dbReference type="ARBA" id="ARBA00022723"/>
    </source>
</evidence>
<dbReference type="AlphaFoldDB" id="A0A9Q0FMX2"/>
<feature type="compositionally biased region" description="Basic residues" evidence="4">
    <location>
        <begin position="91"/>
        <end position="100"/>
    </location>
</feature>
<protein>
    <submittedName>
        <fullName evidence="5">Uncharacterized protein</fullName>
    </submittedName>
</protein>
<gene>
    <name evidence="5" type="ORF">Tsubulata_007344</name>
</gene>
<evidence type="ECO:0000256" key="2">
    <source>
        <dbReference type="ARBA" id="ARBA00022771"/>
    </source>
</evidence>
<feature type="region of interest" description="Disordered" evidence="4">
    <location>
        <begin position="85"/>
        <end position="148"/>
    </location>
</feature>
<evidence type="ECO:0000256" key="3">
    <source>
        <dbReference type="ARBA" id="ARBA00022833"/>
    </source>
</evidence>
<dbReference type="EMBL" id="JAKUCV010004712">
    <property type="protein sequence ID" value="KAJ4834402.1"/>
    <property type="molecule type" value="Genomic_DNA"/>
</dbReference>
<organism evidence="5 6">
    <name type="scientific">Turnera subulata</name>
    <dbReference type="NCBI Taxonomy" id="218843"/>
    <lineage>
        <taxon>Eukaryota</taxon>
        <taxon>Viridiplantae</taxon>
        <taxon>Streptophyta</taxon>
        <taxon>Embryophyta</taxon>
        <taxon>Tracheophyta</taxon>
        <taxon>Spermatophyta</taxon>
        <taxon>Magnoliopsida</taxon>
        <taxon>eudicotyledons</taxon>
        <taxon>Gunneridae</taxon>
        <taxon>Pentapetalae</taxon>
        <taxon>rosids</taxon>
        <taxon>fabids</taxon>
        <taxon>Malpighiales</taxon>
        <taxon>Passifloraceae</taxon>
        <taxon>Turnera</taxon>
    </lineage>
</organism>
<keyword evidence="6" id="KW-1185">Reference proteome</keyword>
<reference evidence="5" key="2">
    <citation type="journal article" date="2023" name="Plants (Basel)">
        <title>Annotation of the Turnera subulata (Passifloraceae) Draft Genome Reveals the S-Locus Evolved after the Divergence of Turneroideae from Passifloroideae in a Stepwise Manner.</title>
        <authorList>
            <person name="Henning P.M."/>
            <person name="Roalson E.H."/>
            <person name="Mir W."/>
            <person name="McCubbin A.G."/>
            <person name="Shore J.S."/>
        </authorList>
    </citation>
    <scope>NUCLEOTIDE SEQUENCE</scope>
    <source>
        <strain evidence="5">F60SS</strain>
    </source>
</reference>
<dbReference type="PANTHER" id="PTHR36486:SF2">
    <property type="entry name" value="OS01G0977800 PROTEIN"/>
    <property type="match status" value="1"/>
</dbReference>
<dbReference type="InterPro" id="IPR053057">
    <property type="entry name" value="XLG_GTP-binding"/>
</dbReference>
<sequence length="329" mass="37005">MGDLRTLSKAKLELEELYSGIPDDSVNLTFQDLATVKPSANVVAEKKKQASMEPIQEDKHSPRKQGGSHLIKLPSLDFNTGRQQAANDHQHYHHHHHHHHGIVENMHSPHGHHHGYGNDDLQSHHHRHAGHAGGRDNRQQHHHHHHVHGAMETSMMYDDASAISMTSGYQERGGRSRRPGIPHSNICTICSNYIYIFRHRCLVCGRVYCRNCVSIGMGEMTEGRKCLQCLGRRFSQRYIQRAGMVGCCSGYSSAVKQAELKWAEKGPRGAGERAYGRSTMMSRSRSPVMTPRSPNMAMPISDHSITNPPSFVSNSPYSPYSHKHHILPL</sequence>
<keyword evidence="3" id="KW-0862">Zinc</keyword>
<proteinExistence type="predicted"/>
<evidence type="ECO:0000256" key="4">
    <source>
        <dbReference type="SAM" id="MobiDB-lite"/>
    </source>
</evidence>
<feature type="region of interest" description="Disordered" evidence="4">
    <location>
        <begin position="44"/>
        <end position="68"/>
    </location>
</feature>
<dbReference type="PANTHER" id="PTHR36486">
    <property type="entry name" value="OS01G0977800 PROTEIN"/>
    <property type="match status" value="1"/>
</dbReference>
<reference evidence="5" key="1">
    <citation type="submission" date="2022-02" db="EMBL/GenBank/DDBJ databases">
        <authorList>
            <person name="Henning P.M."/>
            <person name="McCubbin A.G."/>
            <person name="Shore J.S."/>
        </authorList>
    </citation>
    <scope>NUCLEOTIDE SEQUENCE</scope>
    <source>
        <strain evidence="5">F60SS</strain>
        <tissue evidence="5">Leaves</tissue>
    </source>
</reference>
<dbReference type="OrthoDB" id="1746176at2759"/>
<feature type="region of interest" description="Disordered" evidence="4">
    <location>
        <begin position="268"/>
        <end position="291"/>
    </location>
</feature>
<dbReference type="CDD" id="cd00065">
    <property type="entry name" value="FYVE_like_SF"/>
    <property type="match status" value="1"/>
</dbReference>
<accession>A0A9Q0FMX2</accession>
<evidence type="ECO:0000313" key="6">
    <source>
        <dbReference type="Proteomes" id="UP001141552"/>
    </source>
</evidence>
<evidence type="ECO:0000313" key="5">
    <source>
        <dbReference type="EMBL" id="KAJ4834402.1"/>
    </source>
</evidence>
<keyword evidence="2" id="KW-0863">Zinc-finger</keyword>
<comment type="caution">
    <text evidence="5">The sequence shown here is derived from an EMBL/GenBank/DDBJ whole genome shotgun (WGS) entry which is preliminary data.</text>
</comment>
<keyword evidence="1" id="KW-0479">Metal-binding</keyword>
<feature type="compositionally biased region" description="Basic and acidic residues" evidence="4">
    <location>
        <begin position="44"/>
        <end position="60"/>
    </location>
</feature>
<dbReference type="SUPFAM" id="SSF57903">
    <property type="entry name" value="FYVE/PHD zinc finger"/>
    <property type="match status" value="1"/>
</dbReference>
<name>A0A9Q0FMX2_9ROSI</name>
<dbReference type="InterPro" id="IPR011011">
    <property type="entry name" value="Znf_FYVE_PHD"/>
</dbReference>
<dbReference type="GO" id="GO:0008270">
    <property type="term" value="F:zinc ion binding"/>
    <property type="evidence" value="ECO:0007669"/>
    <property type="project" value="UniProtKB-KW"/>
</dbReference>